<dbReference type="RefSeq" id="WP_002511730.1">
    <property type="nucleotide sequence ID" value="NZ_FNFI01000006.1"/>
</dbReference>
<feature type="transmembrane region" description="Helical" evidence="1">
    <location>
        <begin position="78"/>
        <end position="96"/>
    </location>
</feature>
<keyword evidence="1" id="KW-0472">Membrane</keyword>
<feature type="transmembrane region" description="Helical" evidence="1">
    <location>
        <begin position="56"/>
        <end position="72"/>
    </location>
</feature>
<dbReference type="PANTHER" id="PTHR38446:SF1">
    <property type="entry name" value="BLL0914 PROTEIN"/>
    <property type="match status" value="1"/>
</dbReference>
<evidence type="ECO:0000313" key="3">
    <source>
        <dbReference type="Proteomes" id="UP000242700"/>
    </source>
</evidence>
<dbReference type="Proteomes" id="UP000242700">
    <property type="component" value="Unassembled WGS sequence"/>
</dbReference>
<feature type="transmembrane region" description="Helical" evidence="1">
    <location>
        <begin position="6"/>
        <end position="25"/>
    </location>
</feature>
<accession>A0A1G9A9U1</accession>
<reference evidence="3" key="1">
    <citation type="submission" date="2016-10" db="EMBL/GenBank/DDBJ databases">
        <authorList>
            <person name="Varghese N."/>
            <person name="Submissions S."/>
        </authorList>
    </citation>
    <scope>NUCLEOTIDE SEQUENCE [LARGE SCALE GENOMIC DNA]</scope>
    <source>
        <strain evidence="3">CGMCC 1.8911</strain>
    </source>
</reference>
<evidence type="ECO:0000313" key="2">
    <source>
        <dbReference type="EMBL" id="SDK23220.1"/>
    </source>
</evidence>
<dbReference type="Pfam" id="PF06993">
    <property type="entry name" value="DUF1304"/>
    <property type="match status" value="1"/>
</dbReference>
<protein>
    <submittedName>
        <fullName evidence="2">Putative membrane protein</fullName>
    </submittedName>
</protein>
<sequence length="119" mass="13411">MSIVTVILVLLVAIEFIYIMILQTIKTTSLRTSKIFNIKQEELKKPNLKVLMKNQGVYNGLLGVMLLYALFFSHNPRELITCILIYIILVAIYGTITSQKSIILKQGGLPIIALISLLF</sequence>
<gene>
    <name evidence="2" type="ORF">SAMN05216187_10631</name>
</gene>
<name>A0A1G9A9U1_9STAP</name>
<organism evidence="2 3">
    <name type="scientific">Jeotgalicoccus aerolatus</name>
    <dbReference type="NCBI Taxonomy" id="709510"/>
    <lineage>
        <taxon>Bacteria</taxon>
        <taxon>Bacillati</taxon>
        <taxon>Bacillota</taxon>
        <taxon>Bacilli</taxon>
        <taxon>Bacillales</taxon>
        <taxon>Staphylococcaceae</taxon>
        <taxon>Jeotgalicoccus</taxon>
    </lineage>
</organism>
<dbReference type="PANTHER" id="PTHR38446">
    <property type="entry name" value="BLL0914 PROTEIN"/>
    <property type="match status" value="1"/>
</dbReference>
<dbReference type="EMBL" id="FNFI01000006">
    <property type="protein sequence ID" value="SDK23220.1"/>
    <property type="molecule type" value="Genomic_DNA"/>
</dbReference>
<keyword evidence="1" id="KW-1133">Transmembrane helix</keyword>
<dbReference type="OrthoDB" id="9803832at2"/>
<keyword evidence="1" id="KW-0812">Transmembrane</keyword>
<evidence type="ECO:0000256" key="1">
    <source>
        <dbReference type="SAM" id="Phobius"/>
    </source>
</evidence>
<proteinExistence type="predicted"/>
<dbReference type="AlphaFoldDB" id="A0A1G9A9U1"/>
<dbReference type="InterPro" id="IPR009732">
    <property type="entry name" value="DUF1304"/>
</dbReference>